<dbReference type="GO" id="GO:0033939">
    <property type="term" value="F:xylan alpha-1,2-glucuronosidase activity"/>
    <property type="evidence" value="ECO:0007669"/>
    <property type="project" value="UniProtKB-EC"/>
</dbReference>
<dbReference type="AlphaFoldDB" id="A0A850NM22"/>
<dbReference type="PANTHER" id="PTHR39207">
    <property type="entry name" value="ALPHA-GLUCURONIDASE A"/>
    <property type="match status" value="1"/>
</dbReference>
<keyword evidence="2 7" id="KW-0858">Xylan degradation</keyword>
<dbReference type="Pfam" id="PF03648">
    <property type="entry name" value="Glyco_hydro_67N"/>
    <property type="match status" value="1"/>
</dbReference>
<dbReference type="InterPro" id="IPR011100">
    <property type="entry name" value="Glyco_hydro_67_cat"/>
</dbReference>
<evidence type="ECO:0000313" key="14">
    <source>
        <dbReference type="Proteomes" id="UP000558089"/>
    </source>
</evidence>
<dbReference type="GO" id="GO:0046559">
    <property type="term" value="F:alpha-glucuronidase activity"/>
    <property type="evidence" value="ECO:0007669"/>
    <property type="project" value="InterPro"/>
</dbReference>
<dbReference type="InterPro" id="IPR037054">
    <property type="entry name" value="A-glucoronidase_C_sf"/>
</dbReference>
<evidence type="ECO:0000256" key="4">
    <source>
        <dbReference type="ARBA" id="ARBA00023277"/>
    </source>
</evidence>
<evidence type="ECO:0000256" key="6">
    <source>
        <dbReference type="ARBA" id="ARBA00023326"/>
    </source>
</evidence>
<feature type="domain" description="Glycosyl hydrolase family 67 C-terminal" evidence="11">
    <location>
        <begin position="454"/>
        <end position="679"/>
    </location>
</feature>
<gene>
    <name evidence="13" type="ORF">GUA46_14780</name>
</gene>
<reference evidence="13 14" key="1">
    <citation type="submission" date="2020-01" db="EMBL/GenBank/DDBJ databases">
        <title>Draft Genome Analysis of Muricauda sp. HICW Isolated from coastal seawater of PR China.</title>
        <authorList>
            <person name="Chen M.-X."/>
        </authorList>
    </citation>
    <scope>NUCLEOTIDE SEQUENCE [LARGE SCALE GENOMIC DNA]</scope>
    <source>
        <strain evidence="13 14">HICW</strain>
    </source>
</reference>
<dbReference type="Pfam" id="PF07477">
    <property type="entry name" value="Glyco_hydro_67C"/>
    <property type="match status" value="1"/>
</dbReference>
<keyword evidence="5 7" id="KW-0326">Glycosidase</keyword>
<dbReference type="InterPro" id="IPR011099">
    <property type="entry name" value="Glyco_hydro_67_C"/>
</dbReference>
<keyword evidence="3 7" id="KW-0378">Hydrolase</keyword>
<evidence type="ECO:0000256" key="9">
    <source>
        <dbReference type="RuleBase" id="RU361198"/>
    </source>
</evidence>
<protein>
    <recommendedName>
        <fullName evidence="9">Xylan alpha-1,2-glucuronidase</fullName>
        <ecNumber evidence="9">3.2.1.131</ecNumber>
    </recommendedName>
</protein>
<dbReference type="SUPFAM" id="SSF55545">
    <property type="entry name" value="beta-N-acetylhexosaminidase-like domain"/>
    <property type="match status" value="1"/>
</dbReference>
<keyword evidence="4 9" id="KW-0119">Carbohydrate metabolism</keyword>
<accession>A0A850NM22</accession>
<comment type="catalytic activity">
    <reaction evidence="9">
        <text>Hydrolysis of (1-&gt;2)-alpha-D-(4-O-methyl)glucuronosyl links in the main chain of hardwood xylans.</text>
        <dbReference type="EC" id="3.2.1.131"/>
    </reaction>
</comment>
<evidence type="ECO:0000256" key="5">
    <source>
        <dbReference type="ARBA" id="ARBA00023295"/>
    </source>
</evidence>
<evidence type="ECO:0000256" key="1">
    <source>
        <dbReference type="ARBA" id="ARBA00008833"/>
    </source>
</evidence>
<name>A0A850NM22_9FLAO</name>
<comment type="similarity">
    <text evidence="1 7 9">Belongs to the glycosyl hydrolase 67 family.</text>
</comment>
<evidence type="ECO:0000259" key="10">
    <source>
        <dbReference type="Pfam" id="PF03648"/>
    </source>
</evidence>
<proteinExistence type="inferred from homology"/>
<feature type="active site" description="Proton acceptor" evidence="8">
    <location>
        <position position="365"/>
    </location>
</feature>
<dbReference type="PIRSF" id="PIRSF029900">
    <property type="entry name" value="Alpha-glucuronds"/>
    <property type="match status" value="1"/>
</dbReference>
<dbReference type="InterPro" id="IPR011395">
    <property type="entry name" value="Glyco_hydro_67_aGlcAse"/>
</dbReference>
<feature type="domain" description="Alpha glucuronidase N-terminal" evidence="10">
    <location>
        <begin position="11"/>
        <end position="130"/>
    </location>
</feature>
<evidence type="ECO:0000313" key="13">
    <source>
        <dbReference type="EMBL" id="NVN19612.1"/>
    </source>
</evidence>
<evidence type="ECO:0000256" key="2">
    <source>
        <dbReference type="ARBA" id="ARBA00022651"/>
    </source>
</evidence>
<comment type="subunit">
    <text evidence="9">Homodimer.</text>
</comment>
<dbReference type="Gene3D" id="3.30.379.10">
    <property type="entry name" value="Chitobiase/beta-hexosaminidase domain 2-like"/>
    <property type="match status" value="1"/>
</dbReference>
<feature type="active site" description="Proton donor" evidence="8">
    <location>
        <position position="291"/>
    </location>
</feature>
<dbReference type="InterPro" id="IPR005154">
    <property type="entry name" value="Glyco_hydro_67_aGlcAse_N"/>
</dbReference>
<evidence type="ECO:0000259" key="11">
    <source>
        <dbReference type="Pfam" id="PF07477"/>
    </source>
</evidence>
<evidence type="ECO:0000259" key="12">
    <source>
        <dbReference type="Pfam" id="PF07488"/>
    </source>
</evidence>
<evidence type="ECO:0000256" key="8">
    <source>
        <dbReference type="PIRSR" id="PIRSR029900-1"/>
    </source>
</evidence>
<evidence type="ECO:0000256" key="7">
    <source>
        <dbReference type="PIRNR" id="PIRNR029900"/>
    </source>
</evidence>
<comment type="caution">
    <text evidence="13">The sequence shown here is derived from an EMBL/GenBank/DDBJ whole genome shotgun (WGS) entry which is preliminary data.</text>
</comment>
<dbReference type="EMBL" id="WYET01000008">
    <property type="protein sequence ID" value="NVN19612.1"/>
    <property type="molecule type" value="Genomic_DNA"/>
</dbReference>
<sequence length="705" mass="81059">MSFAMSNGYELWLNYDKISDDTVLKTYRNQLQSVFMEEGGATMEAIMMELEMGLGGLLDREIRFDSLPSSGNQLVVSKYGSLPKDFKEDINIDYLNSEGYIIKHIKKSGRGYLVITGKEDIGLLYGTFHLLRILKMHQTLEGLNLEESPKVDIRMLNHWDNLDRTIERGYSGFSIWNWQTLPDYIDQRYIDYARANASIGINATALTNVNANALILTPQYLEKVQALAEVFRPYGLKVYLTARFSAPMEIGGLETADPLDQEVIQWWKNKAAEIYKSIPDFGGFLVKANSEGQPGPQNYGRTHLDGTNMLADALTPYKGNVIWRAFVYSEHDAEDRAKQAYSEFVPDDGKYRDNVLIQVKNGPIDFQPREPFHPMFGAMPNTPLMMEFQITKEYLGFATHLVYLPKLFEEVLQSDTYQKGKGSTVAKMVDGSLNTKKLTGMAGVSNIGTDTNWTGHPFGQADWYGFGRLAWDPSMNSEAIADEWLRTTFSNDEEFIKSVKKMMLESREAVVNYMNPLGLHHIFDTSHHYGPGPWVGNLSRPEWNPVYYHKADEDGIGFDRTKTGSNALSQYAPAFEEKFGNLETCPEEYLLWFHHLPWDYQLKSGRTLWDGLGIKYQQGVDQVKQMINTWENMKPYVDEYRHNQVRMLLGIQLKEAKWWRDACMLYFQTFSKMDFPKEMESPENTLEYYKSLKFPYAPGIRPQWD</sequence>
<feature type="active site" description="Proton acceptor" evidence="8">
    <location>
        <position position="393"/>
    </location>
</feature>
<dbReference type="PANTHER" id="PTHR39207:SF1">
    <property type="entry name" value="ALPHA-GLUCURONIDASE A"/>
    <property type="match status" value="1"/>
</dbReference>
<organism evidence="13 14">
    <name type="scientific">Flagellimonas chongwuensis</name>
    <dbReference type="NCBI Taxonomy" id="2697365"/>
    <lineage>
        <taxon>Bacteria</taxon>
        <taxon>Pseudomonadati</taxon>
        <taxon>Bacteroidota</taxon>
        <taxon>Flavobacteriia</taxon>
        <taxon>Flavobacteriales</taxon>
        <taxon>Flavobacteriaceae</taxon>
        <taxon>Flagellimonas</taxon>
    </lineage>
</organism>
<dbReference type="Gene3D" id="3.90.1330.10">
    <property type="entry name" value="Alpha-glucuronidase, C-terminal domain"/>
    <property type="match status" value="1"/>
</dbReference>
<dbReference type="InterPro" id="IPR017853">
    <property type="entry name" value="GH"/>
</dbReference>
<dbReference type="GO" id="GO:0045493">
    <property type="term" value="P:xylan catabolic process"/>
    <property type="evidence" value="ECO:0007669"/>
    <property type="project" value="UniProtKB-KW"/>
</dbReference>
<dbReference type="EC" id="3.2.1.131" evidence="9"/>
<dbReference type="Pfam" id="PF07488">
    <property type="entry name" value="Glyco_hydro_67M"/>
    <property type="match status" value="1"/>
</dbReference>
<feature type="domain" description="Glycosyl hydrolase family 67 catalytic" evidence="12">
    <location>
        <begin position="134"/>
        <end position="453"/>
    </location>
</feature>
<dbReference type="Gene3D" id="3.20.20.80">
    <property type="entry name" value="Glycosidases"/>
    <property type="match status" value="1"/>
</dbReference>
<keyword evidence="6 9" id="KW-0624">Polysaccharide degradation</keyword>
<dbReference type="InterPro" id="IPR029018">
    <property type="entry name" value="Hex-like_dom2"/>
</dbReference>
<dbReference type="GO" id="GO:0005576">
    <property type="term" value="C:extracellular region"/>
    <property type="evidence" value="ECO:0007669"/>
    <property type="project" value="InterPro"/>
</dbReference>
<dbReference type="Proteomes" id="UP000558089">
    <property type="component" value="Unassembled WGS sequence"/>
</dbReference>
<keyword evidence="14" id="KW-1185">Reference proteome</keyword>
<evidence type="ECO:0000256" key="3">
    <source>
        <dbReference type="ARBA" id="ARBA00022801"/>
    </source>
</evidence>
<dbReference type="SUPFAM" id="SSF51445">
    <property type="entry name" value="(Trans)glycosidases"/>
    <property type="match status" value="1"/>
</dbReference>